<name>A0AAV4WH30_9ARAC</name>
<comment type="caution">
    <text evidence="1">The sequence shown here is derived from an EMBL/GenBank/DDBJ whole genome shotgun (WGS) entry which is preliminary data.</text>
</comment>
<organism evidence="1 2">
    <name type="scientific">Caerostris darwini</name>
    <dbReference type="NCBI Taxonomy" id="1538125"/>
    <lineage>
        <taxon>Eukaryota</taxon>
        <taxon>Metazoa</taxon>
        <taxon>Ecdysozoa</taxon>
        <taxon>Arthropoda</taxon>
        <taxon>Chelicerata</taxon>
        <taxon>Arachnida</taxon>
        <taxon>Araneae</taxon>
        <taxon>Araneomorphae</taxon>
        <taxon>Entelegynae</taxon>
        <taxon>Araneoidea</taxon>
        <taxon>Araneidae</taxon>
        <taxon>Caerostris</taxon>
    </lineage>
</organism>
<sequence length="111" mass="12840">MHFHKEWRKKCLLGKLYDVKIRNGEKTGLRNPFIPLSQNLKRSRIPVRQNLINSESGVQPHCSQDCSVRLLCPPGQVTCRTAGSCSSYWNMDPFLGIRLYSKCILARFWLC</sequence>
<evidence type="ECO:0000313" key="2">
    <source>
        <dbReference type="Proteomes" id="UP001054837"/>
    </source>
</evidence>
<protein>
    <submittedName>
        <fullName evidence="1">Uncharacterized protein</fullName>
    </submittedName>
</protein>
<dbReference type="AlphaFoldDB" id="A0AAV4WH30"/>
<evidence type="ECO:0000313" key="1">
    <source>
        <dbReference type="EMBL" id="GIY82092.1"/>
    </source>
</evidence>
<proteinExistence type="predicted"/>
<accession>A0AAV4WH30</accession>
<gene>
    <name evidence="1" type="ORF">CDAR_505941</name>
</gene>
<dbReference type="Proteomes" id="UP001054837">
    <property type="component" value="Unassembled WGS sequence"/>
</dbReference>
<reference evidence="1 2" key="1">
    <citation type="submission" date="2021-06" db="EMBL/GenBank/DDBJ databases">
        <title>Caerostris darwini draft genome.</title>
        <authorList>
            <person name="Kono N."/>
            <person name="Arakawa K."/>
        </authorList>
    </citation>
    <scope>NUCLEOTIDE SEQUENCE [LARGE SCALE GENOMIC DNA]</scope>
</reference>
<dbReference type="EMBL" id="BPLQ01014688">
    <property type="protein sequence ID" value="GIY82092.1"/>
    <property type="molecule type" value="Genomic_DNA"/>
</dbReference>
<keyword evidence="2" id="KW-1185">Reference proteome</keyword>